<proteinExistence type="predicted"/>
<dbReference type="PROSITE" id="PS50011">
    <property type="entry name" value="PROTEIN_KINASE_DOM"/>
    <property type="match status" value="1"/>
</dbReference>
<feature type="non-terminal residue" evidence="2">
    <location>
        <position position="1"/>
    </location>
</feature>
<organism evidence="3">
    <name type="scientific">Volvox carteri f. nagariensis</name>
    <dbReference type="NCBI Taxonomy" id="3068"/>
    <lineage>
        <taxon>Eukaryota</taxon>
        <taxon>Viridiplantae</taxon>
        <taxon>Chlorophyta</taxon>
        <taxon>core chlorophytes</taxon>
        <taxon>Chlorophyceae</taxon>
        <taxon>CS clade</taxon>
        <taxon>Chlamydomonadales</taxon>
        <taxon>Volvocaceae</taxon>
        <taxon>Volvox</taxon>
    </lineage>
</organism>
<keyword evidence="3" id="KW-1185">Reference proteome</keyword>
<sequence length="78" mass="8770">DVYAFGVLMWEMLSTAPVYLGMRSEDIRRGVADGELRPEFPPWSDEKYRALAEACLSTDPRARPTAAELVARLRTLLA</sequence>
<evidence type="ECO:0000313" key="2">
    <source>
        <dbReference type="EMBL" id="EFJ43703.1"/>
    </source>
</evidence>
<dbReference type="InterPro" id="IPR051681">
    <property type="entry name" value="Ser/Thr_Kinases-Pseudokinases"/>
</dbReference>
<reference evidence="2 3" key="1">
    <citation type="journal article" date="2010" name="Science">
        <title>Genomic analysis of organismal complexity in the multicellular green alga Volvox carteri.</title>
        <authorList>
            <person name="Prochnik S.E."/>
            <person name="Umen J."/>
            <person name="Nedelcu A.M."/>
            <person name="Hallmann A."/>
            <person name="Miller S.M."/>
            <person name="Nishii I."/>
            <person name="Ferris P."/>
            <person name="Kuo A."/>
            <person name="Mitros T."/>
            <person name="Fritz-Laylin L.K."/>
            <person name="Hellsten U."/>
            <person name="Chapman J."/>
            <person name="Simakov O."/>
            <person name="Rensing S.A."/>
            <person name="Terry A."/>
            <person name="Pangilinan J."/>
            <person name="Kapitonov V."/>
            <person name="Jurka J."/>
            <person name="Salamov A."/>
            <person name="Shapiro H."/>
            <person name="Schmutz J."/>
            <person name="Grimwood J."/>
            <person name="Lindquist E."/>
            <person name="Lucas S."/>
            <person name="Grigoriev I.V."/>
            <person name="Schmitt R."/>
            <person name="Kirk D."/>
            <person name="Rokhsar D.S."/>
        </authorList>
    </citation>
    <scope>NUCLEOTIDE SEQUENCE [LARGE SCALE GENOMIC DNA]</scope>
    <source>
        <strain evidence="3">f. Nagariensis / Eve</strain>
    </source>
</reference>
<evidence type="ECO:0000259" key="1">
    <source>
        <dbReference type="PROSITE" id="PS50011"/>
    </source>
</evidence>
<evidence type="ECO:0000313" key="3">
    <source>
        <dbReference type="Proteomes" id="UP000001058"/>
    </source>
</evidence>
<dbReference type="InParanoid" id="D8U975"/>
<dbReference type="InterPro" id="IPR011009">
    <property type="entry name" value="Kinase-like_dom_sf"/>
</dbReference>
<protein>
    <recommendedName>
        <fullName evidence="1">Protein kinase domain-containing protein</fullName>
    </recommendedName>
</protein>
<dbReference type="GO" id="GO:0004674">
    <property type="term" value="F:protein serine/threonine kinase activity"/>
    <property type="evidence" value="ECO:0007669"/>
    <property type="project" value="TreeGrafter"/>
</dbReference>
<dbReference type="SUPFAM" id="SSF56112">
    <property type="entry name" value="Protein kinase-like (PK-like)"/>
    <property type="match status" value="1"/>
</dbReference>
<gene>
    <name evidence="2" type="ORF">VOLCADRAFT_46956</name>
</gene>
<dbReference type="InterPro" id="IPR000719">
    <property type="entry name" value="Prot_kinase_dom"/>
</dbReference>
<name>D8U975_VOLCA</name>
<dbReference type="RefSeq" id="XP_002955184.1">
    <property type="nucleotide sequence ID" value="XM_002955138.1"/>
</dbReference>
<accession>D8U975</accession>
<dbReference type="PANTHER" id="PTHR44329">
    <property type="entry name" value="SERINE/THREONINE-PROTEIN KINASE TNNI3K-RELATED"/>
    <property type="match status" value="1"/>
</dbReference>
<dbReference type="GO" id="GO:0005524">
    <property type="term" value="F:ATP binding"/>
    <property type="evidence" value="ECO:0007669"/>
    <property type="project" value="InterPro"/>
</dbReference>
<dbReference type="AlphaFoldDB" id="D8U975"/>
<feature type="non-terminal residue" evidence="2">
    <location>
        <position position="78"/>
    </location>
</feature>
<dbReference type="eggNOG" id="KOG0192">
    <property type="taxonomic scope" value="Eukaryota"/>
</dbReference>
<dbReference type="Proteomes" id="UP000001058">
    <property type="component" value="Unassembled WGS sequence"/>
</dbReference>
<dbReference type="Pfam" id="PF07714">
    <property type="entry name" value="PK_Tyr_Ser-Thr"/>
    <property type="match status" value="1"/>
</dbReference>
<dbReference type="EMBL" id="GL378370">
    <property type="protein sequence ID" value="EFJ43703.1"/>
    <property type="molecule type" value="Genomic_DNA"/>
</dbReference>
<dbReference type="KEGG" id="vcn:VOLCADRAFT_46956"/>
<dbReference type="InterPro" id="IPR001245">
    <property type="entry name" value="Ser-Thr/Tyr_kinase_cat_dom"/>
</dbReference>
<feature type="domain" description="Protein kinase" evidence="1">
    <location>
        <begin position="1"/>
        <end position="77"/>
    </location>
</feature>
<dbReference type="OrthoDB" id="535720at2759"/>
<dbReference type="GeneID" id="9616210"/>
<dbReference type="Gene3D" id="1.10.510.10">
    <property type="entry name" value="Transferase(Phosphotransferase) domain 1"/>
    <property type="match status" value="1"/>
</dbReference>
<dbReference type="STRING" id="3068.D8U975"/>